<reference evidence="1 2" key="1">
    <citation type="journal article" date="2020" name="Cell">
        <title>Large-Scale Comparative Analyses of Tick Genomes Elucidate Their Genetic Diversity and Vector Capacities.</title>
        <authorList>
            <consortium name="Tick Genome and Microbiome Consortium (TIGMIC)"/>
            <person name="Jia N."/>
            <person name="Wang J."/>
            <person name="Shi W."/>
            <person name="Du L."/>
            <person name="Sun Y."/>
            <person name="Zhan W."/>
            <person name="Jiang J.F."/>
            <person name="Wang Q."/>
            <person name="Zhang B."/>
            <person name="Ji P."/>
            <person name="Bell-Sakyi L."/>
            <person name="Cui X.M."/>
            <person name="Yuan T.T."/>
            <person name="Jiang B.G."/>
            <person name="Yang W.F."/>
            <person name="Lam T.T."/>
            <person name="Chang Q.C."/>
            <person name="Ding S.J."/>
            <person name="Wang X.J."/>
            <person name="Zhu J.G."/>
            <person name="Ruan X.D."/>
            <person name="Zhao L."/>
            <person name="Wei J.T."/>
            <person name="Ye R.Z."/>
            <person name="Que T.C."/>
            <person name="Du C.H."/>
            <person name="Zhou Y.H."/>
            <person name="Cheng J.X."/>
            <person name="Dai P.F."/>
            <person name="Guo W.B."/>
            <person name="Han X.H."/>
            <person name="Huang E.J."/>
            <person name="Li L.F."/>
            <person name="Wei W."/>
            <person name="Gao Y.C."/>
            <person name="Liu J.Z."/>
            <person name="Shao H.Z."/>
            <person name="Wang X."/>
            <person name="Wang C.C."/>
            <person name="Yang T.C."/>
            <person name="Huo Q.B."/>
            <person name="Li W."/>
            <person name="Chen H.Y."/>
            <person name="Chen S.E."/>
            <person name="Zhou L.G."/>
            <person name="Ni X.B."/>
            <person name="Tian J.H."/>
            <person name="Sheng Y."/>
            <person name="Liu T."/>
            <person name="Pan Y.S."/>
            <person name="Xia L.Y."/>
            <person name="Li J."/>
            <person name="Zhao F."/>
            <person name="Cao W.C."/>
        </authorList>
    </citation>
    <scope>NUCLEOTIDE SEQUENCE [LARGE SCALE GENOMIC DNA]</scope>
    <source>
        <strain evidence="1">HaeL-2018</strain>
    </source>
</reference>
<dbReference type="EMBL" id="JABSTR010000001">
    <property type="protein sequence ID" value="KAH9361698.1"/>
    <property type="molecule type" value="Genomic_DNA"/>
</dbReference>
<proteinExistence type="predicted"/>
<sequence length="246" mass="27521">MSSETDSRWQTVYHSRGRSQDLTTIVIRPSGIQLTKSKPNELMQALAAAARLSLSEITDSILQPRPQRNLIAVKTFRPSAQQRLLNIRSFLLASTEVPATTYEASPTDSCRSVIHGVPAGTSSHELLSHLISTGAPIIKARMMGSTETALITFEGSFVPRYVLYYQAEYRCHPEPPKAQFCQRCPCHKIGQRKDVCTLPPSTELCQTCSQDLTKLPPGQEHDVLLRHLPQLQRHSSQHLDRVPRKT</sequence>
<dbReference type="OrthoDB" id="3039988at2759"/>
<dbReference type="Proteomes" id="UP000821853">
    <property type="component" value="Chromosome 1"/>
</dbReference>
<evidence type="ECO:0000313" key="1">
    <source>
        <dbReference type="EMBL" id="KAH9361698.1"/>
    </source>
</evidence>
<organism evidence="1 2">
    <name type="scientific">Haemaphysalis longicornis</name>
    <name type="common">Bush tick</name>
    <dbReference type="NCBI Taxonomy" id="44386"/>
    <lineage>
        <taxon>Eukaryota</taxon>
        <taxon>Metazoa</taxon>
        <taxon>Ecdysozoa</taxon>
        <taxon>Arthropoda</taxon>
        <taxon>Chelicerata</taxon>
        <taxon>Arachnida</taxon>
        <taxon>Acari</taxon>
        <taxon>Parasitiformes</taxon>
        <taxon>Ixodida</taxon>
        <taxon>Ixodoidea</taxon>
        <taxon>Ixodidae</taxon>
        <taxon>Haemaphysalinae</taxon>
        <taxon>Haemaphysalis</taxon>
    </lineage>
</organism>
<name>A0A9J6FF64_HAELO</name>
<protein>
    <submittedName>
        <fullName evidence="1">Uncharacterized protein</fullName>
    </submittedName>
</protein>
<keyword evidence="2" id="KW-1185">Reference proteome</keyword>
<gene>
    <name evidence="1" type="ORF">HPB48_005149</name>
</gene>
<dbReference type="AlphaFoldDB" id="A0A9J6FF64"/>
<dbReference type="VEuPathDB" id="VectorBase:HLOH_064743"/>
<comment type="caution">
    <text evidence="1">The sequence shown here is derived from an EMBL/GenBank/DDBJ whole genome shotgun (WGS) entry which is preliminary data.</text>
</comment>
<accession>A0A9J6FF64</accession>
<evidence type="ECO:0000313" key="2">
    <source>
        <dbReference type="Proteomes" id="UP000821853"/>
    </source>
</evidence>